<evidence type="ECO:0000256" key="1">
    <source>
        <dbReference type="ARBA" id="ARBA00008343"/>
    </source>
</evidence>
<keyword evidence="4" id="KW-0234">DNA repair</keyword>
<dbReference type="FunFam" id="1.10.340.30:FF:000001">
    <property type="entry name" value="Endonuclease III"/>
    <property type="match status" value="1"/>
</dbReference>
<dbReference type="GO" id="GO:0140078">
    <property type="term" value="F:class I DNA-(apurinic or apyrimidinic site) endonuclease activity"/>
    <property type="evidence" value="ECO:0007669"/>
    <property type="project" value="UniProtKB-EC"/>
</dbReference>
<feature type="region of interest" description="Disordered" evidence="7">
    <location>
        <begin position="84"/>
        <end position="106"/>
    </location>
</feature>
<feature type="compositionally biased region" description="Polar residues" evidence="7">
    <location>
        <begin position="135"/>
        <end position="145"/>
    </location>
</feature>
<evidence type="ECO:0000256" key="7">
    <source>
        <dbReference type="SAM" id="MobiDB-lite"/>
    </source>
</evidence>
<keyword evidence="9" id="KW-0540">Nuclease</keyword>
<dbReference type="AlphaFoldDB" id="A0A1Z5KPM8"/>
<dbReference type="Proteomes" id="UP000198406">
    <property type="component" value="Unassembled WGS sequence"/>
</dbReference>
<evidence type="ECO:0000313" key="9">
    <source>
        <dbReference type="EMBL" id="GAX28246.1"/>
    </source>
</evidence>
<dbReference type="Pfam" id="PF00730">
    <property type="entry name" value="HhH-GPD"/>
    <property type="match status" value="1"/>
</dbReference>
<keyword evidence="9" id="KW-0255">Endonuclease</keyword>
<evidence type="ECO:0000256" key="2">
    <source>
        <dbReference type="ARBA" id="ARBA00022763"/>
    </source>
</evidence>
<keyword evidence="10" id="KW-1185">Reference proteome</keyword>
<keyword evidence="3" id="KW-0378">Hydrolase</keyword>
<feature type="compositionally biased region" description="Basic and acidic residues" evidence="7">
    <location>
        <begin position="91"/>
        <end position="100"/>
    </location>
</feature>
<organism evidence="9 10">
    <name type="scientific">Fistulifera solaris</name>
    <name type="common">Oleaginous diatom</name>
    <dbReference type="NCBI Taxonomy" id="1519565"/>
    <lineage>
        <taxon>Eukaryota</taxon>
        <taxon>Sar</taxon>
        <taxon>Stramenopiles</taxon>
        <taxon>Ochrophyta</taxon>
        <taxon>Bacillariophyta</taxon>
        <taxon>Bacillariophyceae</taxon>
        <taxon>Bacillariophycidae</taxon>
        <taxon>Naviculales</taxon>
        <taxon>Naviculaceae</taxon>
        <taxon>Fistulifera</taxon>
    </lineage>
</organism>
<dbReference type="InParanoid" id="A0A1Z5KPM8"/>
<dbReference type="CDD" id="cd00056">
    <property type="entry name" value="ENDO3c"/>
    <property type="match status" value="1"/>
</dbReference>
<dbReference type="OrthoDB" id="2099276at2759"/>
<feature type="region of interest" description="Disordered" evidence="7">
    <location>
        <begin position="120"/>
        <end position="168"/>
    </location>
</feature>
<dbReference type="PANTHER" id="PTHR43286:SF1">
    <property type="entry name" value="ENDONUCLEASE III-LIKE PROTEIN 1"/>
    <property type="match status" value="1"/>
</dbReference>
<evidence type="ECO:0000256" key="6">
    <source>
        <dbReference type="ARBA" id="ARBA00023295"/>
    </source>
</evidence>
<protein>
    <submittedName>
        <fullName evidence="9">Endonuclease III</fullName>
        <ecNumber evidence="9">4.2.99.18</ecNumber>
    </submittedName>
</protein>
<dbReference type="PANTHER" id="PTHR43286">
    <property type="entry name" value="ENDONUCLEASE III-LIKE PROTEIN 1"/>
    <property type="match status" value="1"/>
</dbReference>
<dbReference type="EMBL" id="BDSP01000271">
    <property type="protein sequence ID" value="GAX28246.1"/>
    <property type="molecule type" value="Genomic_DNA"/>
</dbReference>
<dbReference type="Gene3D" id="1.10.340.30">
    <property type="entry name" value="Hypothetical protein, domain 2"/>
    <property type="match status" value="1"/>
</dbReference>
<name>A0A1Z5KPM8_FISSO</name>
<dbReference type="InterPro" id="IPR011257">
    <property type="entry name" value="DNA_glycosylase"/>
</dbReference>
<keyword evidence="6" id="KW-0326">Glycosidase</keyword>
<evidence type="ECO:0000256" key="4">
    <source>
        <dbReference type="ARBA" id="ARBA00023204"/>
    </source>
</evidence>
<dbReference type="SUPFAM" id="SSF48150">
    <property type="entry name" value="DNA-glycosylase"/>
    <property type="match status" value="1"/>
</dbReference>
<dbReference type="SMART" id="SM00478">
    <property type="entry name" value="ENDO3c"/>
    <property type="match status" value="1"/>
</dbReference>
<gene>
    <name evidence="9" type="ORF">FisN_27Hh104</name>
</gene>
<evidence type="ECO:0000256" key="3">
    <source>
        <dbReference type="ARBA" id="ARBA00022801"/>
    </source>
</evidence>
<comment type="similarity">
    <text evidence="1">Belongs to the Nth/MutY family.</text>
</comment>
<keyword evidence="2" id="KW-0227">DNA damage</keyword>
<dbReference type="Gene3D" id="1.10.1670.10">
    <property type="entry name" value="Helix-hairpin-Helix base-excision DNA repair enzymes (C-terminal)"/>
    <property type="match status" value="1"/>
</dbReference>
<evidence type="ECO:0000256" key="5">
    <source>
        <dbReference type="ARBA" id="ARBA00023239"/>
    </source>
</evidence>
<comment type="caution">
    <text evidence="9">The sequence shown here is derived from an EMBL/GenBank/DDBJ whole genome shotgun (WGS) entry which is preliminary data.</text>
</comment>
<feature type="domain" description="HhH-GPD" evidence="8">
    <location>
        <begin position="224"/>
        <end position="377"/>
    </location>
</feature>
<evidence type="ECO:0000259" key="8">
    <source>
        <dbReference type="SMART" id="SM00478"/>
    </source>
</evidence>
<accession>A0A1Z5KPM8</accession>
<proteinExistence type="inferred from homology"/>
<keyword evidence="5 9" id="KW-0456">Lyase</keyword>
<dbReference type="GO" id="GO:0006285">
    <property type="term" value="P:base-excision repair, AP site formation"/>
    <property type="evidence" value="ECO:0007669"/>
    <property type="project" value="TreeGrafter"/>
</dbReference>
<reference evidence="9 10" key="1">
    <citation type="journal article" date="2015" name="Plant Cell">
        <title>Oil accumulation by the oleaginous diatom Fistulifera solaris as revealed by the genome and transcriptome.</title>
        <authorList>
            <person name="Tanaka T."/>
            <person name="Maeda Y."/>
            <person name="Veluchamy A."/>
            <person name="Tanaka M."/>
            <person name="Abida H."/>
            <person name="Marechal E."/>
            <person name="Bowler C."/>
            <person name="Muto M."/>
            <person name="Sunaga Y."/>
            <person name="Tanaka M."/>
            <person name="Yoshino T."/>
            <person name="Taniguchi T."/>
            <person name="Fukuda Y."/>
            <person name="Nemoto M."/>
            <person name="Matsumoto M."/>
            <person name="Wong P.S."/>
            <person name="Aburatani S."/>
            <person name="Fujibuchi W."/>
        </authorList>
    </citation>
    <scope>NUCLEOTIDE SEQUENCE [LARGE SCALE GENOMIC DNA]</scope>
    <source>
        <strain evidence="9 10">JPCC DA0580</strain>
    </source>
</reference>
<dbReference type="GO" id="GO:0000703">
    <property type="term" value="F:oxidized pyrimidine nucleobase lesion DNA N-glycosylase activity"/>
    <property type="evidence" value="ECO:0007669"/>
    <property type="project" value="TreeGrafter"/>
</dbReference>
<dbReference type="InterPro" id="IPR003265">
    <property type="entry name" value="HhH-GPD_domain"/>
</dbReference>
<sequence length="441" mass="49958">MHFVPTQKQILNAYMFLWRRTVVYFVVSSSFPSIASSTRCLAFFHSLLGHGRMPPLSSSAVVRITRSQTVKGLVEKNKQVISLTSRKRNSKSQDNEEEALHAISVTPSAETTIRETAILTTAVVTPSPKKKPKNATPSPKQTKAKQISPLSPPSFETEETPPRTPPKDFEAIYSLVTELRQDRTAPCDSMGAEALAMAYNNTPCSSKAEQDQLYRLIVLISLMLSSQTKDAVVASAVQQLHQATLLSWTKLADAQYTDQIHHCIRSVGFHNNKIKYIQQSAQILLTQFDSDIPPTAAEMIEFLPGVGPKMAYLCEALAWPEKEPSGIGVDTHMHRLFQQINWMRTKTPEQTRLELQSWLPREYWRDINLLWVGFGQEVQQQAPKVLYKAVYQCSRPKEALRLLQRCGMNAKHVAKQLLQKEDNDKNRDLMERVEQLLSRNK</sequence>
<dbReference type="GO" id="GO:0006289">
    <property type="term" value="P:nucleotide-excision repair"/>
    <property type="evidence" value="ECO:0007669"/>
    <property type="project" value="TreeGrafter"/>
</dbReference>
<evidence type="ECO:0000313" key="10">
    <source>
        <dbReference type="Proteomes" id="UP000198406"/>
    </source>
</evidence>
<dbReference type="EC" id="4.2.99.18" evidence="9"/>
<dbReference type="InterPro" id="IPR023170">
    <property type="entry name" value="HhH_base_excis_C"/>
</dbReference>
<dbReference type="GO" id="GO:0005634">
    <property type="term" value="C:nucleus"/>
    <property type="evidence" value="ECO:0007669"/>
    <property type="project" value="TreeGrafter"/>
</dbReference>